<evidence type="ECO:0000313" key="2">
    <source>
        <dbReference type="Proteomes" id="UP001595704"/>
    </source>
</evidence>
<dbReference type="EMBL" id="JBHRYC010000074">
    <property type="protein sequence ID" value="MFC3638489.1"/>
    <property type="molecule type" value="Genomic_DNA"/>
</dbReference>
<comment type="caution">
    <text evidence="1">The sequence shown here is derived from an EMBL/GenBank/DDBJ whole genome shotgun (WGS) entry which is preliminary data.</text>
</comment>
<proteinExistence type="predicted"/>
<reference evidence="2" key="1">
    <citation type="journal article" date="2019" name="Int. J. Syst. Evol. Microbiol.">
        <title>The Global Catalogue of Microorganisms (GCM) 10K type strain sequencing project: providing services to taxonomists for standard genome sequencing and annotation.</title>
        <authorList>
            <consortium name="The Broad Institute Genomics Platform"/>
            <consortium name="The Broad Institute Genome Sequencing Center for Infectious Disease"/>
            <person name="Wu L."/>
            <person name="Ma J."/>
        </authorList>
    </citation>
    <scope>NUCLEOTIDE SEQUENCE [LARGE SCALE GENOMIC DNA]</scope>
    <source>
        <strain evidence="2">KCTC 42282</strain>
    </source>
</reference>
<organism evidence="1 2">
    <name type="scientific">Camelimonas fluminis</name>
    <dbReference type="NCBI Taxonomy" id="1576911"/>
    <lineage>
        <taxon>Bacteria</taxon>
        <taxon>Pseudomonadati</taxon>
        <taxon>Pseudomonadota</taxon>
        <taxon>Alphaproteobacteria</taxon>
        <taxon>Hyphomicrobiales</taxon>
        <taxon>Chelatococcaceae</taxon>
        <taxon>Camelimonas</taxon>
    </lineage>
</organism>
<accession>A0ABV7UKA0</accession>
<gene>
    <name evidence="1" type="ORF">ACFONL_14120</name>
</gene>
<name>A0ABV7UKA0_9HYPH</name>
<dbReference type="Proteomes" id="UP001595704">
    <property type="component" value="Unassembled WGS sequence"/>
</dbReference>
<sequence>MDWSAWRRSVARPGRLRLRRSRLAERESHVSMQRGEKLSHTGEFQKLKDKQRRIRGTFPEPLSLRVHRSISWIGCAESSDQNEDGRFIFLWIAFNAAYADERKLQSGPWGERSNFLEFFNSLSALDREKRIYKAIWDRFSGPVRILMANQYTFHPFWQHHNGIEGYADWNERFEAGARSFTNAFARMDTARVLSFVFDRLYVLRNQLVHGGATWAGDINRQQVRDGAAILSFLVPIFVDLMMDNPHENWGMPFYPVVSS</sequence>
<dbReference type="RefSeq" id="WP_244643300.1">
    <property type="nucleotide sequence ID" value="NZ_BNCG01000059.1"/>
</dbReference>
<evidence type="ECO:0000313" key="1">
    <source>
        <dbReference type="EMBL" id="MFC3638489.1"/>
    </source>
</evidence>
<keyword evidence="2" id="KW-1185">Reference proteome</keyword>
<protein>
    <submittedName>
        <fullName evidence="1">HEPN domain-containing protein</fullName>
    </submittedName>
</protein>